<evidence type="ECO:0000259" key="13">
    <source>
        <dbReference type="PROSITE" id="PS51846"/>
    </source>
</evidence>
<evidence type="ECO:0000256" key="7">
    <source>
        <dbReference type="ARBA" id="ARBA00023122"/>
    </source>
</evidence>
<dbReference type="CDD" id="cd04590">
    <property type="entry name" value="CBS_pair_CorC_HlyC_assoc"/>
    <property type="match status" value="1"/>
</dbReference>
<proteinExistence type="inferred from homology"/>
<evidence type="ECO:0000313" key="15">
    <source>
        <dbReference type="Proteomes" id="UP000824073"/>
    </source>
</evidence>
<evidence type="ECO:0000256" key="10">
    <source>
        <dbReference type="PROSITE-ProRule" id="PRU01193"/>
    </source>
</evidence>
<dbReference type="Gene3D" id="3.10.580.10">
    <property type="entry name" value="CBS-domain"/>
    <property type="match status" value="1"/>
</dbReference>
<dbReference type="EMBL" id="DVMR01000008">
    <property type="protein sequence ID" value="HIU42742.1"/>
    <property type="molecule type" value="Genomic_DNA"/>
</dbReference>
<dbReference type="SUPFAM" id="SSF56176">
    <property type="entry name" value="FAD-binding/transporter-associated domain-like"/>
    <property type="match status" value="1"/>
</dbReference>
<feature type="transmembrane region" description="Helical" evidence="11">
    <location>
        <begin position="55"/>
        <end position="77"/>
    </location>
</feature>
<dbReference type="SMART" id="SM01091">
    <property type="entry name" value="CorC_HlyC"/>
    <property type="match status" value="1"/>
</dbReference>
<feature type="domain" description="CNNM transmembrane" evidence="13">
    <location>
        <begin position="1"/>
        <end position="201"/>
    </location>
</feature>
<evidence type="ECO:0000256" key="9">
    <source>
        <dbReference type="PROSITE-ProRule" id="PRU00703"/>
    </source>
</evidence>
<evidence type="ECO:0000256" key="8">
    <source>
        <dbReference type="ARBA" id="ARBA00023136"/>
    </source>
</evidence>
<feature type="domain" description="CBS" evidence="12">
    <location>
        <begin position="281"/>
        <end position="341"/>
    </location>
</feature>
<keyword evidence="6 10" id="KW-1133">Transmembrane helix</keyword>
<keyword evidence="4 10" id="KW-0812">Transmembrane</keyword>
<dbReference type="Pfam" id="PF01595">
    <property type="entry name" value="CNNM"/>
    <property type="match status" value="1"/>
</dbReference>
<dbReference type="Pfam" id="PF00571">
    <property type="entry name" value="CBS"/>
    <property type="match status" value="1"/>
</dbReference>
<dbReference type="InterPro" id="IPR000644">
    <property type="entry name" value="CBS_dom"/>
</dbReference>
<evidence type="ECO:0000313" key="14">
    <source>
        <dbReference type="EMBL" id="HIU42742.1"/>
    </source>
</evidence>
<organism evidence="14 15">
    <name type="scientific">Candidatus Ventrousia excrementavium</name>
    <dbReference type="NCBI Taxonomy" id="2840961"/>
    <lineage>
        <taxon>Bacteria</taxon>
        <taxon>Bacillati</taxon>
        <taxon>Bacillota</taxon>
        <taxon>Clostridia</taxon>
        <taxon>Eubacteriales</taxon>
        <taxon>Clostridiaceae</taxon>
        <taxon>Clostridiaceae incertae sedis</taxon>
        <taxon>Candidatus Ventrousia</taxon>
    </lineage>
</organism>
<keyword evidence="8 10" id="KW-0472">Membrane</keyword>
<dbReference type="InterPro" id="IPR046342">
    <property type="entry name" value="CBS_dom_sf"/>
</dbReference>
<keyword evidence="3" id="KW-1003">Cell membrane</keyword>
<evidence type="ECO:0000256" key="4">
    <source>
        <dbReference type="ARBA" id="ARBA00022692"/>
    </source>
</evidence>
<dbReference type="InterPro" id="IPR051676">
    <property type="entry name" value="UPF0053_domain"/>
</dbReference>
<keyword evidence="7 9" id="KW-0129">CBS domain</keyword>
<dbReference type="Gene3D" id="3.30.465.10">
    <property type="match status" value="1"/>
</dbReference>
<dbReference type="PROSITE" id="PS51846">
    <property type="entry name" value="CNNM"/>
    <property type="match status" value="1"/>
</dbReference>
<feature type="transmembrane region" description="Helical" evidence="11">
    <location>
        <begin position="135"/>
        <end position="157"/>
    </location>
</feature>
<gene>
    <name evidence="14" type="ORF">IAB67_00405</name>
</gene>
<dbReference type="GO" id="GO:0005886">
    <property type="term" value="C:plasma membrane"/>
    <property type="evidence" value="ECO:0007669"/>
    <property type="project" value="UniProtKB-SubCell"/>
</dbReference>
<dbReference type="Pfam" id="PF03471">
    <property type="entry name" value="CorC_HlyC"/>
    <property type="match status" value="1"/>
</dbReference>
<dbReference type="PROSITE" id="PS51371">
    <property type="entry name" value="CBS"/>
    <property type="match status" value="1"/>
</dbReference>
<comment type="similarity">
    <text evidence="2">Belongs to the UPF0053 family.</text>
</comment>
<feature type="transmembrane region" description="Helical" evidence="11">
    <location>
        <begin position="6"/>
        <end position="34"/>
    </location>
</feature>
<name>A0A9D1IV72_9CLOT</name>
<accession>A0A9D1IV72</accession>
<dbReference type="InterPro" id="IPR016169">
    <property type="entry name" value="FAD-bd_PCMH_sub2"/>
</dbReference>
<reference evidence="14" key="2">
    <citation type="journal article" date="2021" name="PeerJ">
        <title>Extensive microbial diversity within the chicken gut microbiome revealed by metagenomics and culture.</title>
        <authorList>
            <person name="Gilroy R."/>
            <person name="Ravi A."/>
            <person name="Getino M."/>
            <person name="Pursley I."/>
            <person name="Horton D.L."/>
            <person name="Alikhan N.F."/>
            <person name="Baker D."/>
            <person name="Gharbi K."/>
            <person name="Hall N."/>
            <person name="Watson M."/>
            <person name="Adriaenssens E.M."/>
            <person name="Foster-Nyarko E."/>
            <person name="Jarju S."/>
            <person name="Secka A."/>
            <person name="Antonio M."/>
            <person name="Oren A."/>
            <person name="Chaudhuri R.R."/>
            <person name="La Ragione R."/>
            <person name="Hildebrand F."/>
            <person name="Pallen M.J."/>
        </authorList>
    </citation>
    <scope>NUCLEOTIDE SEQUENCE</scope>
    <source>
        <strain evidence="14">CHK191-8634</strain>
    </source>
</reference>
<evidence type="ECO:0000259" key="12">
    <source>
        <dbReference type="PROSITE" id="PS51371"/>
    </source>
</evidence>
<dbReference type="Proteomes" id="UP000824073">
    <property type="component" value="Unassembled WGS sequence"/>
</dbReference>
<dbReference type="AlphaFoldDB" id="A0A9D1IV72"/>
<dbReference type="PANTHER" id="PTHR43099:SF5">
    <property type="entry name" value="HLYC_CORC FAMILY TRANSPORTER"/>
    <property type="match status" value="1"/>
</dbReference>
<evidence type="ECO:0000256" key="1">
    <source>
        <dbReference type="ARBA" id="ARBA00004651"/>
    </source>
</evidence>
<dbReference type="GO" id="GO:0050660">
    <property type="term" value="F:flavin adenine dinucleotide binding"/>
    <property type="evidence" value="ECO:0007669"/>
    <property type="project" value="InterPro"/>
</dbReference>
<dbReference type="InterPro" id="IPR002550">
    <property type="entry name" value="CNNM"/>
</dbReference>
<evidence type="ECO:0000256" key="11">
    <source>
        <dbReference type="SAM" id="Phobius"/>
    </source>
</evidence>
<sequence length="440" mass="49291">MWGQILIQVILIAFNAIFACAEIAVISVSDLRLAQLAQKGDKRAKRLQWLTSQPSRFLSTIQIAITLSGFLGAAFAAENFSDRLVTWVMSMGVRVSESVLSTVFVIVITIILSYFTLIFGELVPKRVAMRKSESVALAISGLVYFIAKLCAPIVWILTISTGAVLRLLGIDPNAEDEEVSEEEIRMMVDAGSEKGVIDVSEKEMIQNVFEFDDLTVGEFCTHRTDLSMLWLDESDEQWEQTIRDSRHTRYPICGETVDDVVGILNAKDYFRMKDRSRDNVMKNAVYAPYFVPEGLSANILFRQMQQSRNPFAVVLDEHGGMEGVVTMKDLLEQLVGDLEDEQAAPPPEEEIERIDSQTWKIRGSALMEDVVEALDVELDDEDVDTFGGYVFSNYGSVPDDGTQFEIDIDGLHIRVLEVKDHKLEKALVCKNSPSPETQPE</sequence>
<reference evidence="14" key="1">
    <citation type="submission" date="2020-10" db="EMBL/GenBank/DDBJ databases">
        <authorList>
            <person name="Gilroy R."/>
        </authorList>
    </citation>
    <scope>NUCLEOTIDE SEQUENCE</scope>
    <source>
        <strain evidence="14">CHK191-8634</strain>
    </source>
</reference>
<dbReference type="PANTHER" id="PTHR43099">
    <property type="entry name" value="UPF0053 PROTEIN YRKA"/>
    <property type="match status" value="1"/>
</dbReference>
<dbReference type="InterPro" id="IPR044751">
    <property type="entry name" value="Ion_transp-like_CBS"/>
</dbReference>
<dbReference type="InterPro" id="IPR005170">
    <property type="entry name" value="Transptr-assoc_dom"/>
</dbReference>
<evidence type="ECO:0000256" key="6">
    <source>
        <dbReference type="ARBA" id="ARBA00022989"/>
    </source>
</evidence>
<dbReference type="SUPFAM" id="SSF54631">
    <property type="entry name" value="CBS-domain pair"/>
    <property type="match status" value="1"/>
</dbReference>
<keyword evidence="5" id="KW-0677">Repeat</keyword>
<protein>
    <submittedName>
        <fullName evidence="14">HlyC/CorC family transporter</fullName>
    </submittedName>
</protein>
<dbReference type="InterPro" id="IPR036318">
    <property type="entry name" value="FAD-bd_PCMH-like_sf"/>
</dbReference>
<evidence type="ECO:0000256" key="5">
    <source>
        <dbReference type="ARBA" id="ARBA00022737"/>
    </source>
</evidence>
<comment type="subcellular location">
    <subcellularLocation>
        <location evidence="1">Cell membrane</location>
        <topology evidence="1">Multi-pass membrane protein</topology>
    </subcellularLocation>
</comment>
<comment type="caution">
    <text evidence="14">The sequence shown here is derived from an EMBL/GenBank/DDBJ whole genome shotgun (WGS) entry which is preliminary data.</text>
</comment>
<feature type="transmembrane region" description="Helical" evidence="11">
    <location>
        <begin position="99"/>
        <end position="123"/>
    </location>
</feature>
<evidence type="ECO:0000256" key="2">
    <source>
        <dbReference type="ARBA" id="ARBA00006337"/>
    </source>
</evidence>
<evidence type="ECO:0000256" key="3">
    <source>
        <dbReference type="ARBA" id="ARBA00022475"/>
    </source>
</evidence>